<keyword evidence="2" id="KW-1185">Reference proteome</keyword>
<dbReference type="EMBL" id="CP081303">
    <property type="protein sequence ID" value="QZE13721.1"/>
    <property type="molecule type" value="Genomic_DNA"/>
</dbReference>
<name>A0AC61NDT3_9BACT</name>
<dbReference type="Proteomes" id="UP000826212">
    <property type="component" value="Chromosome"/>
</dbReference>
<protein>
    <submittedName>
        <fullName evidence="1">YkgJ family cysteine cluster protein</fullName>
    </submittedName>
</protein>
<evidence type="ECO:0000313" key="2">
    <source>
        <dbReference type="Proteomes" id="UP000826212"/>
    </source>
</evidence>
<proteinExistence type="predicted"/>
<accession>A0AC61NDT3</accession>
<gene>
    <name evidence="1" type="ORF">K4L44_14295</name>
</gene>
<evidence type="ECO:0000313" key="1">
    <source>
        <dbReference type="EMBL" id="QZE13721.1"/>
    </source>
</evidence>
<organism evidence="1 2">
    <name type="scientific">Halosquirtibacter laminarini</name>
    <dbReference type="NCBI Taxonomy" id="3374600"/>
    <lineage>
        <taxon>Bacteria</taxon>
        <taxon>Pseudomonadati</taxon>
        <taxon>Bacteroidota</taxon>
        <taxon>Bacteroidia</taxon>
        <taxon>Marinilabiliales</taxon>
        <taxon>Prolixibacteraceae</taxon>
        <taxon>Halosquirtibacter</taxon>
    </lineage>
</organism>
<reference evidence="1" key="1">
    <citation type="submission" date="2021-08" db="EMBL/GenBank/DDBJ databases">
        <title>Novel anaerobic bacterium isolated from sea squirt in East Sea, Republic of Korea.</title>
        <authorList>
            <person name="Nguyen T.H."/>
            <person name="Li Z."/>
            <person name="Lee Y.-J."/>
            <person name="Ko J."/>
            <person name="Kim S.-G."/>
        </authorList>
    </citation>
    <scope>NUCLEOTIDE SEQUENCE</scope>
    <source>
        <strain evidence="1">KCTC 25031</strain>
    </source>
</reference>
<sequence>MNFTGITPQSIVELSKQNSQEIKELFKKLKKKKPKNLDAVIHSLHQEAFELYDCLDCGNCCSSISPIVKEKDIDRLSKHFRIKSSKFIDEYLQVDDENDFVFRNQPCPFLGNDMYCMCYESRPKACREYPHTDRSKMHQILKLTETNRSYCPIVYVIIEELLKMNW</sequence>